<dbReference type="AlphaFoldDB" id="A0A1T4R6Y6"/>
<evidence type="ECO:0000313" key="9">
    <source>
        <dbReference type="Proteomes" id="UP000190367"/>
    </source>
</evidence>
<evidence type="ECO:0000256" key="4">
    <source>
        <dbReference type="ARBA" id="ARBA00022801"/>
    </source>
</evidence>
<reference evidence="9" key="1">
    <citation type="submission" date="2017-02" db="EMBL/GenBank/DDBJ databases">
        <authorList>
            <person name="Varghese N."/>
            <person name="Submissions S."/>
        </authorList>
    </citation>
    <scope>NUCLEOTIDE SEQUENCE [LARGE SCALE GENOMIC DNA]</scope>
    <source>
        <strain evidence="9">DSM 22224</strain>
    </source>
</reference>
<evidence type="ECO:0000259" key="7">
    <source>
        <dbReference type="Pfam" id="PF00149"/>
    </source>
</evidence>
<evidence type="ECO:0000256" key="3">
    <source>
        <dbReference type="ARBA" id="ARBA00022723"/>
    </source>
</evidence>
<evidence type="ECO:0000256" key="6">
    <source>
        <dbReference type="ARBA" id="ARBA00023211"/>
    </source>
</evidence>
<dbReference type="PANTHER" id="PTHR34990:SF1">
    <property type="entry name" value="UDP-2,3-DIACYLGLUCOSAMINE HYDROLASE"/>
    <property type="match status" value="1"/>
</dbReference>
<protein>
    <submittedName>
        <fullName evidence="8">UDP-2,3-diacylglucosamine hydrolase</fullName>
    </submittedName>
</protein>
<keyword evidence="2" id="KW-0997">Cell inner membrane</keyword>
<keyword evidence="1" id="KW-1003">Cell membrane</keyword>
<sequence length="286" mass="33073">MRKAICLRDNAYCHMEIPLPANKKIYFASDFHLGAPNMTASREREKLIVQWLEMVEKDAAHIFLVGDLFDFWFEYKHVIPKGYTRLLGKLADLTDKGIGISVFIGNHDMWMDGYFEDELNIPVYYEPQVFTISGKKFYIGHGDGLGPGDHGYKFLKKIFRNPVCRWLFSCIHPVMGISLANYFSRKSRAATGQELEHFIGEDQEWLAIYSREVLQREHFDYFIFGHRHLPLDLLVGPDSRYINLGEWLNYTSYAVFDGTTTTLEFFTDAGAALVQSGVKDLVQDRR</sequence>
<dbReference type="SUPFAM" id="SSF56300">
    <property type="entry name" value="Metallo-dependent phosphatases"/>
    <property type="match status" value="1"/>
</dbReference>
<dbReference type="GO" id="GO:0008758">
    <property type="term" value="F:UDP-2,3-diacylglucosamine hydrolase activity"/>
    <property type="evidence" value="ECO:0007669"/>
    <property type="project" value="TreeGrafter"/>
</dbReference>
<dbReference type="GO" id="GO:0016020">
    <property type="term" value="C:membrane"/>
    <property type="evidence" value="ECO:0007669"/>
    <property type="project" value="GOC"/>
</dbReference>
<proteinExistence type="predicted"/>
<evidence type="ECO:0000256" key="1">
    <source>
        <dbReference type="ARBA" id="ARBA00022475"/>
    </source>
</evidence>
<dbReference type="InterPro" id="IPR029052">
    <property type="entry name" value="Metallo-depent_PP-like"/>
</dbReference>
<keyword evidence="4 8" id="KW-0378">Hydrolase</keyword>
<evidence type="ECO:0000313" key="8">
    <source>
        <dbReference type="EMBL" id="SKA11391.1"/>
    </source>
</evidence>
<dbReference type="GO" id="GO:0046872">
    <property type="term" value="F:metal ion binding"/>
    <property type="evidence" value="ECO:0007669"/>
    <property type="project" value="UniProtKB-KW"/>
</dbReference>
<keyword evidence="5" id="KW-0472">Membrane</keyword>
<dbReference type="Proteomes" id="UP000190367">
    <property type="component" value="Unassembled WGS sequence"/>
</dbReference>
<gene>
    <name evidence="8" type="ORF">SAMN04488128_102879</name>
</gene>
<accession>A0A1T4R6Y6</accession>
<keyword evidence="3" id="KW-0479">Metal-binding</keyword>
<evidence type="ECO:0000256" key="2">
    <source>
        <dbReference type="ARBA" id="ARBA00022519"/>
    </source>
</evidence>
<dbReference type="CDD" id="cd07398">
    <property type="entry name" value="MPP_YbbF-LpxH"/>
    <property type="match status" value="1"/>
</dbReference>
<dbReference type="EMBL" id="FUWZ01000002">
    <property type="protein sequence ID" value="SKA11391.1"/>
    <property type="molecule type" value="Genomic_DNA"/>
</dbReference>
<feature type="domain" description="Calcineurin-like phosphoesterase" evidence="7">
    <location>
        <begin position="24"/>
        <end position="229"/>
    </location>
</feature>
<name>A0A1T4R6Y6_9BACT</name>
<organism evidence="8 9">
    <name type="scientific">Chitinophaga eiseniae</name>
    <dbReference type="NCBI Taxonomy" id="634771"/>
    <lineage>
        <taxon>Bacteria</taxon>
        <taxon>Pseudomonadati</taxon>
        <taxon>Bacteroidota</taxon>
        <taxon>Chitinophagia</taxon>
        <taxon>Chitinophagales</taxon>
        <taxon>Chitinophagaceae</taxon>
        <taxon>Chitinophaga</taxon>
    </lineage>
</organism>
<dbReference type="Gene3D" id="3.60.21.10">
    <property type="match status" value="1"/>
</dbReference>
<dbReference type="InterPro" id="IPR043461">
    <property type="entry name" value="LpxH-like"/>
</dbReference>
<dbReference type="GO" id="GO:0009245">
    <property type="term" value="P:lipid A biosynthetic process"/>
    <property type="evidence" value="ECO:0007669"/>
    <property type="project" value="TreeGrafter"/>
</dbReference>
<dbReference type="STRING" id="634771.SAMN04488128_102879"/>
<dbReference type="PANTHER" id="PTHR34990">
    <property type="entry name" value="UDP-2,3-DIACYLGLUCOSAMINE HYDROLASE-RELATED"/>
    <property type="match status" value="1"/>
</dbReference>
<dbReference type="Pfam" id="PF00149">
    <property type="entry name" value="Metallophos"/>
    <property type="match status" value="1"/>
</dbReference>
<evidence type="ECO:0000256" key="5">
    <source>
        <dbReference type="ARBA" id="ARBA00023136"/>
    </source>
</evidence>
<dbReference type="InterPro" id="IPR004843">
    <property type="entry name" value="Calcineurin-like_PHP"/>
</dbReference>
<keyword evidence="9" id="KW-1185">Reference proteome</keyword>
<keyword evidence="6" id="KW-0464">Manganese</keyword>